<accession>A0A9P4P3E1</accession>
<gene>
    <name evidence="2" type="ORF">EJ08DRAFT_150574</name>
</gene>
<feature type="transmembrane region" description="Helical" evidence="1">
    <location>
        <begin position="37"/>
        <end position="58"/>
    </location>
</feature>
<name>A0A9P4P3E1_9PEZI</name>
<reference evidence="2" key="1">
    <citation type="journal article" date="2020" name="Stud. Mycol.">
        <title>101 Dothideomycetes genomes: a test case for predicting lifestyles and emergence of pathogens.</title>
        <authorList>
            <person name="Haridas S."/>
            <person name="Albert R."/>
            <person name="Binder M."/>
            <person name="Bloem J."/>
            <person name="Labutti K."/>
            <person name="Salamov A."/>
            <person name="Andreopoulos B."/>
            <person name="Baker S."/>
            <person name="Barry K."/>
            <person name="Bills G."/>
            <person name="Bluhm B."/>
            <person name="Cannon C."/>
            <person name="Castanera R."/>
            <person name="Culley D."/>
            <person name="Daum C."/>
            <person name="Ezra D."/>
            <person name="Gonzalez J."/>
            <person name="Henrissat B."/>
            <person name="Kuo A."/>
            <person name="Liang C."/>
            <person name="Lipzen A."/>
            <person name="Lutzoni F."/>
            <person name="Magnuson J."/>
            <person name="Mondo S."/>
            <person name="Nolan M."/>
            <person name="Ohm R."/>
            <person name="Pangilinan J."/>
            <person name="Park H.-J."/>
            <person name="Ramirez L."/>
            <person name="Alfaro M."/>
            <person name="Sun H."/>
            <person name="Tritt A."/>
            <person name="Yoshinaga Y."/>
            <person name="Zwiers L.-H."/>
            <person name="Turgeon B."/>
            <person name="Goodwin S."/>
            <person name="Spatafora J."/>
            <person name="Crous P."/>
            <person name="Grigoriev I."/>
        </authorList>
    </citation>
    <scope>NUCLEOTIDE SEQUENCE</scope>
    <source>
        <strain evidence="2">CBS 130266</strain>
    </source>
</reference>
<keyword evidence="1" id="KW-0812">Transmembrane</keyword>
<dbReference type="AlphaFoldDB" id="A0A9P4P3E1"/>
<dbReference type="EMBL" id="MU007010">
    <property type="protein sequence ID" value="KAF2436547.1"/>
    <property type="molecule type" value="Genomic_DNA"/>
</dbReference>
<organism evidence="2 3">
    <name type="scientific">Tothia fuscella</name>
    <dbReference type="NCBI Taxonomy" id="1048955"/>
    <lineage>
        <taxon>Eukaryota</taxon>
        <taxon>Fungi</taxon>
        <taxon>Dikarya</taxon>
        <taxon>Ascomycota</taxon>
        <taxon>Pezizomycotina</taxon>
        <taxon>Dothideomycetes</taxon>
        <taxon>Pleosporomycetidae</taxon>
        <taxon>Venturiales</taxon>
        <taxon>Cylindrosympodiaceae</taxon>
        <taxon>Tothia</taxon>
    </lineage>
</organism>
<proteinExistence type="predicted"/>
<protein>
    <submittedName>
        <fullName evidence="2">Uncharacterized protein</fullName>
    </submittedName>
</protein>
<comment type="caution">
    <text evidence="2">The sequence shown here is derived from an EMBL/GenBank/DDBJ whole genome shotgun (WGS) entry which is preliminary data.</text>
</comment>
<keyword evidence="1" id="KW-0472">Membrane</keyword>
<keyword evidence="1" id="KW-1133">Transmembrane helix</keyword>
<evidence type="ECO:0000256" key="1">
    <source>
        <dbReference type="SAM" id="Phobius"/>
    </source>
</evidence>
<evidence type="ECO:0000313" key="3">
    <source>
        <dbReference type="Proteomes" id="UP000800235"/>
    </source>
</evidence>
<dbReference type="Proteomes" id="UP000800235">
    <property type="component" value="Unassembled WGS sequence"/>
</dbReference>
<keyword evidence="3" id="KW-1185">Reference proteome</keyword>
<sequence>MYHEPIKIMGIPITGGVIIGRRVRLGRGMRGMVRIRLANIVDGTLLAQGISALGLGWVRMADGLFQRFGWSV</sequence>
<evidence type="ECO:0000313" key="2">
    <source>
        <dbReference type="EMBL" id="KAF2436547.1"/>
    </source>
</evidence>